<organism evidence="2">
    <name type="scientific">Candidatus Moduliflexus flocculans</name>
    <dbReference type="NCBI Taxonomy" id="1499966"/>
    <lineage>
        <taxon>Bacteria</taxon>
        <taxon>Candidatus Moduliflexota</taxon>
        <taxon>Candidatus Moduliflexia</taxon>
        <taxon>Candidatus Moduliflexales</taxon>
        <taxon>Candidatus Moduliflexaceae</taxon>
    </lineage>
</organism>
<proteinExistence type="predicted"/>
<keyword evidence="1" id="KW-0472">Membrane</keyword>
<dbReference type="HOGENOM" id="CLU_1270229_0_0_0"/>
<name>A0A081BSW2_9BACT</name>
<keyword evidence="1" id="KW-1133">Transmembrane helix</keyword>
<dbReference type="EMBL" id="DF820461">
    <property type="protein sequence ID" value="GAK54493.1"/>
    <property type="molecule type" value="Genomic_DNA"/>
</dbReference>
<dbReference type="Proteomes" id="UP000030700">
    <property type="component" value="Unassembled WGS sequence"/>
</dbReference>
<evidence type="ECO:0000313" key="2">
    <source>
        <dbReference type="EMBL" id="GAK54493.1"/>
    </source>
</evidence>
<feature type="transmembrane region" description="Helical" evidence="1">
    <location>
        <begin position="31"/>
        <end position="55"/>
    </location>
</feature>
<evidence type="ECO:0000313" key="3">
    <source>
        <dbReference type="Proteomes" id="UP000030700"/>
    </source>
</evidence>
<sequence>MMKLLKLVVFLLFVALSIGYMREILDLAPDIAAFPSSIKLFCYGGLAFFAVWLLFRKRFLYRFAVFEHELTHLLVAKLFLLKTLHFQVSPRKHVEGQVVVGVEGRGAVTNVISIFFSLAPYYIPTLTLLAFLCYPLCPEGMRPLFFFAIGATTMYHLLTTMLEFGFHQADIQKHGEYFSTAFILLGNIIFLGIVLGVLVYGDFGDTLGFLVRGALRLFA</sequence>
<accession>A0A081BSW2</accession>
<feature type="transmembrane region" description="Helical" evidence="1">
    <location>
        <begin position="178"/>
        <end position="200"/>
    </location>
</feature>
<keyword evidence="3" id="KW-1185">Reference proteome</keyword>
<evidence type="ECO:0000256" key="1">
    <source>
        <dbReference type="SAM" id="Phobius"/>
    </source>
</evidence>
<reference evidence="2" key="1">
    <citation type="journal article" date="2015" name="PeerJ">
        <title>First genomic representation of candidate bacterial phylum KSB3 points to enhanced environmental sensing as a trigger of wastewater bulking.</title>
        <authorList>
            <person name="Sekiguchi Y."/>
            <person name="Ohashi A."/>
            <person name="Parks D.H."/>
            <person name="Yamauchi T."/>
            <person name="Tyson G.W."/>
            <person name="Hugenholtz P."/>
        </authorList>
    </citation>
    <scope>NUCLEOTIDE SEQUENCE [LARGE SCALE GENOMIC DNA]</scope>
</reference>
<feature type="transmembrane region" description="Helical" evidence="1">
    <location>
        <begin position="111"/>
        <end position="132"/>
    </location>
</feature>
<dbReference type="AlphaFoldDB" id="A0A081BSW2"/>
<keyword evidence="1" id="KW-0812">Transmembrane</keyword>
<feature type="transmembrane region" description="Helical" evidence="1">
    <location>
        <begin position="144"/>
        <end position="166"/>
    </location>
</feature>
<dbReference type="STRING" id="1499966.U14_05779"/>
<protein>
    <submittedName>
        <fullName evidence="2">Uncharacterized protein</fullName>
    </submittedName>
</protein>
<gene>
    <name evidence="2" type="ORF">U14_05779</name>
</gene>